<proteinExistence type="predicted"/>
<evidence type="ECO:0000313" key="1">
    <source>
        <dbReference type="EMBL" id="GIY08740.1"/>
    </source>
</evidence>
<comment type="caution">
    <text evidence="1">The sequence shown here is derived from an EMBL/GenBank/DDBJ whole genome shotgun (WGS) entry which is preliminary data.</text>
</comment>
<sequence length="116" mass="13545">MLKNEFSVIFSELELRLLKQGNTIKRAREGVYGTFNVPYLKCNFMASPCFYDSRMERGRKYPCSLSIYSSLFTSNVKMLPYISMGFLRVYCPSIQKFILMILNCIEAINYCQTNNK</sequence>
<protein>
    <submittedName>
        <fullName evidence="1">Uncharacterized protein</fullName>
    </submittedName>
</protein>
<evidence type="ECO:0000313" key="2">
    <source>
        <dbReference type="Proteomes" id="UP001054837"/>
    </source>
</evidence>
<dbReference type="Proteomes" id="UP001054837">
    <property type="component" value="Unassembled WGS sequence"/>
</dbReference>
<name>A0AAV4QHW1_9ARAC</name>
<accession>A0AAV4QHW1</accession>
<reference evidence="1 2" key="1">
    <citation type="submission" date="2021-06" db="EMBL/GenBank/DDBJ databases">
        <title>Caerostris darwini draft genome.</title>
        <authorList>
            <person name="Kono N."/>
            <person name="Arakawa K."/>
        </authorList>
    </citation>
    <scope>NUCLEOTIDE SEQUENCE [LARGE SCALE GENOMIC DNA]</scope>
</reference>
<organism evidence="1 2">
    <name type="scientific">Caerostris darwini</name>
    <dbReference type="NCBI Taxonomy" id="1538125"/>
    <lineage>
        <taxon>Eukaryota</taxon>
        <taxon>Metazoa</taxon>
        <taxon>Ecdysozoa</taxon>
        <taxon>Arthropoda</taxon>
        <taxon>Chelicerata</taxon>
        <taxon>Arachnida</taxon>
        <taxon>Araneae</taxon>
        <taxon>Araneomorphae</taxon>
        <taxon>Entelegynae</taxon>
        <taxon>Araneoidea</taxon>
        <taxon>Araneidae</taxon>
        <taxon>Caerostris</taxon>
    </lineage>
</organism>
<keyword evidence="2" id="KW-1185">Reference proteome</keyword>
<dbReference type="AlphaFoldDB" id="A0AAV4QHW1"/>
<gene>
    <name evidence="1" type="ORF">CDAR_24191</name>
</gene>
<dbReference type="EMBL" id="BPLQ01004544">
    <property type="protein sequence ID" value="GIY08740.1"/>
    <property type="molecule type" value="Genomic_DNA"/>
</dbReference>